<proteinExistence type="predicted"/>
<protein>
    <submittedName>
        <fullName evidence="1">Uncharacterized protein</fullName>
    </submittedName>
</protein>
<dbReference type="Gramene" id="EOX99853">
    <property type="protein sequence ID" value="EOX99853"/>
    <property type="gene ID" value="TCM_008828"/>
</dbReference>
<sequence>MVCDIYTWQGHGMIYVARPQVVICGCDHIISPMSATSSRLPWPWEFGGGGPPRCYYVEVGPQIDTYDYLLESNISLGFQTCILLHGENY</sequence>
<gene>
    <name evidence="1" type="ORF">TCM_008828</name>
</gene>
<dbReference type="HOGENOM" id="CLU_197863_0_0_1"/>
<organism evidence="1 2">
    <name type="scientific">Theobroma cacao</name>
    <name type="common">Cacao</name>
    <name type="synonym">Cocoa</name>
    <dbReference type="NCBI Taxonomy" id="3641"/>
    <lineage>
        <taxon>Eukaryota</taxon>
        <taxon>Viridiplantae</taxon>
        <taxon>Streptophyta</taxon>
        <taxon>Embryophyta</taxon>
        <taxon>Tracheophyta</taxon>
        <taxon>Spermatophyta</taxon>
        <taxon>Magnoliopsida</taxon>
        <taxon>eudicotyledons</taxon>
        <taxon>Gunneridae</taxon>
        <taxon>Pentapetalae</taxon>
        <taxon>rosids</taxon>
        <taxon>malvids</taxon>
        <taxon>Malvales</taxon>
        <taxon>Malvaceae</taxon>
        <taxon>Byttnerioideae</taxon>
        <taxon>Theobroma</taxon>
    </lineage>
</organism>
<name>A0A061EC40_THECC</name>
<dbReference type="InParanoid" id="A0A061EC40"/>
<dbReference type="Proteomes" id="UP000026915">
    <property type="component" value="Chromosome 2"/>
</dbReference>
<dbReference type="EMBL" id="CM001880">
    <property type="protein sequence ID" value="EOX99853.1"/>
    <property type="molecule type" value="Genomic_DNA"/>
</dbReference>
<accession>A0A061EC40</accession>
<keyword evidence="2" id="KW-1185">Reference proteome</keyword>
<evidence type="ECO:0000313" key="1">
    <source>
        <dbReference type="EMBL" id="EOX99853.1"/>
    </source>
</evidence>
<dbReference type="AlphaFoldDB" id="A0A061EC40"/>
<reference evidence="1 2" key="1">
    <citation type="journal article" date="2013" name="Genome Biol.">
        <title>The genome sequence of the most widely cultivated cacao type and its use to identify candidate genes regulating pod color.</title>
        <authorList>
            <person name="Motamayor J.C."/>
            <person name="Mockaitis K."/>
            <person name="Schmutz J."/>
            <person name="Haiminen N."/>
            <person name="Iii D.L."/>
            <person name="Cornejo O."/>
            <person name="Findley S.D."/>
            <person name="Zheng P."/>
            <person name="Utro F."/>
            <person name="Royaert S."/>
            <person name="Saski C."/>
            <person name="Jenkins J."/>
            <person name="Podicheti R."/>
            <person name="Zhao M."/>
            <person name="Scheffler B.E."/>
            <person name="Stack J.C."/>
            <person name="Feltus F.A."/>
            <person name="Mustiga G.M."/>
            <person name="Amores F."/>
            <person name="Phillips W."/>
            <person name="Marelli J.P."/>
            <person name="May G.D."/>
            <person name="Shapiro H."/>
            <person name="Ma J."/>
            <person name="Bustamante C.D."/>
            <person name="Schnell R.J."/>
            <person name="Main D."/>
            <person name="Gilbert D."/>
            <person name="Parida L."/>
            <person name="Kuhn D.N."/>
        </authorList>
    </citation>
    <scope>NUCLEOTIDE SEQUENCE [LARGE SCALE GENOMIC DNA]</scope>
    <source>
        <strain evidence="2">cv. Matina 1-6</strain>
    </source>
</reference>
<evidence type="ECO:0000313" key="2">
    <source>
        <dbReference type="Proteomes" id="UP000026915"/>
    </source>
</evidence>